<feature type="region of interest" description="Disordered" evidence="1">
    <location>
        <begin position="330"/>
        <end position="361"/>
    </location>
</feature>
<sequence>MKVMIRVDRVAAILAGCDCYGDLIAEVDPRELNLDERNALALAPEQHGVTDLTAPFPSPGTYPAPPETATPDIRAWLRWRIKCAYLHEQARVQQQAEWKAQADAYIAYWMQQPPERFIRKDWPAIYYSAALPTGEANSPTLPERDATDALERIEAALAEKLDQARELAEQRNRDMEKHKAQSAARRQASQQRRARQLSAWVENHMDDNAKARFKLNLLPEDEILDAIRAAAYQPLDSFERYRKIRFDDITHGDQCIDGQSLDCDTDESKHLSAEQFERFRAIEAAAPEGAKLKALIHSCACETCNAGTIRRSVQVVIPVGELLFSREYALDVPSQPPSEQPGANPRNNEQPSLAPNSVAPD</sequence>
<keyword evidence="3" id="KW-1185">Reference proteome</keyword>
<evidence type="ECO:0000313" key="2">
    <source>
        <dbReference type="EMBL" id="WPL17787.1"/>
    </source>
</evidence>
<feature type="compositionally biased region" description="Low complexity" evidence="1">
    <location>
        <begin position="181"/>
        <end position="191"/>
    </location>
</feature>
<accession>A0ABZ0SCF2</accession>
<evidence type="ECO:0000313" key="3">
    <source>
        <dbReference type="Proteomes" id="UP001432180"/>
    </source>
</evidence>
<feature type="compositionally biased region" description="Polar residues" evidence="1">
    <location>
        <begin position="345"/>
        <end position="355"/>
    </location>
</feature>
<dbReference type="Proteomes" id="UP001432180">
    <property type="component" value="Chromosome"/>
</dbReference>
<proteinExistence type="predicted"/>
<gene>
    <name evidence="2" type="ORF">Thiowin_02829</name>
</gene>
<name>A0ABZ0SCF2_9GAMM</name>
<dbReference type="RefSeq" id="WP_328983589.1">
    <property type="nucleotide sequence ID" value="NZ_CP121472.1"/>
</dbReference>
<evidence type="ECO:0000256" key="1">
    <source>
        <dbReference type="SAM" id="MobiDB-lite"/>
    </source>
</evidence>
<protein>
    <submittedName>
        <fullName evidence="2">Uncharacterized protein</fullName>
    </submittedName>
</protein>
<organism evidence="2 3">
    <name type="scientific">Thiorhodovibrio winogradskyi</name>
    <dbReference type="NCBI Taxonomy" id="77007"/>
    <lineage>
        <taxon>Bacteria</taxon>
        <taxon>Pseudomonadati</taxon>
        <taxon>Pseudomonadota</taxon>
        <taxon>Gammaproteobacteria</taxon>
        <taxon>Chromatiales</taxon>
        <taxon>Chromatiaceae</taxon>
        <taxon>Thiorhodovibrio</taxon>
    </lineage>
</organism>
<feature type="compositionally biased region" description="Basic and acidic residues" evidence="1">
    <location>
        <begin position="168"/>
        <end position="179"/>
    </location>
</feature>
<feature type="region of interest" description="Disordered" evidence="1">
    <location>
        <begin position="168"/>
        <end position="195"/>
    </location>
</feature>
<reference evidence="2 3" key="1">
    <citation type="journal article" date="2023" name="Microorganisms">
        <title>Thiorhodovibrio frisius and Trv. litoralis spp. nov., Two Novel Members from a Clade of Fastidious Purple Sulfur Bacteria That Exhibit Unique Red-Shifted Light-Harvesting Capabilities.</title>
        <authorList>
            <person name="Methner A."/>
            <person name="Kuzyk S.B."/>
            <person name="Petersen J."/>
            <person name="Bauer S."/>
            <person name="Brinkmann H."/>
            <person name="Sichau K."/>
            <person name="Wanner G."/>
            <person name="Wolf J."/>
            <person name="Neumann-Schaal M."/>
            <person name="Henke P."/>
            <person name="Tank M."/>
            <person name="Sproer C."/>
            <person name="Bunk B."/>
            <person name="Overmann J."/>
        </authorList>
    </citation>
    <scope>NUCLEOTIDE SEQUENCE [LARGE SCALE GENOMIC DNA]</scope>
    <source>
        <strain evidence="2 3">DSM 6702</strain>
    </source>
</reference>
<dbReference type="EMBL" id="CP121472">
    <property type="protein sequence ID" value="WPL17787.1"/>
    <property type="molecule type" value="Genomic_DNA"/>
</dbReference>